<dbReference type="EMBL" id="CP042189">
    <property type="protein sequence ID" value="QDS71189.1"/>
    <property type="molecule type" value="Genomic_DNA"/>
</dbReference>
<name>A0A517L6C5_9PEZI</name>
<dbReference type="AlphaFoldDB" id="A0A517L6C5"/>
<gene>
    <name evidence="2" type="ORF">FKW77_010230</name>
</gene>
<feature type="signal peptide" evidence="1">
    <location>
        <begin position="1"/>
        <end position="17"/>
    </location>
</feature>
<organism evidence="2 3">
    <name type="scientific">Venturia effusa</name>
    <dbReference type="NCBI Taxonomy" id="50376"/>
    <lineage>
        <taxon>Eukaryota</taxon>
        <taxon>Fungi</taxon>
        <taxon>Dikarya</taxon>
        <taxon>Ascomycota</taxon>
        <taxon>Pezizomycotina</taxon>
        <taxon>Dothideomycetes</taxon>
        <taxon>Pleosporomycetidae</taxon>
        <taxon>Venturiales</taxon>
        <taxon>Venturiaceae</taxon>
        <taxon>Venturia</taxon>
    </lineage>
</organism>
<sequence>MYAPILLFLFFSKSLCAFDPSNPLNLPIPLPLDASAFENFDPKHIDAGKLAKTFQSLIPKKQHIGLPSHASQSKNCVKFCHEHKRMCGMLKLGSSISENLCDKEYMGCVKASGFPSWGVYVLSFVSGIDIGTDWDYL</sequence>
<evidence type="ECO:0000313" key="3">
    <source>
        <dbReference type="Proteomes" id="UP000316270"/>
    </source>
</evidence>
<keyword evidence="3" id="KW-1185">Reference proteome</keyword>
<accession>A0A517L6C5</accession>
<keyword evidence="1" id="KW-0732">Signal</keyword>
<dbReference type="Proteomes" id="UP000316270">
    <property type="component" value="Chromosome 5"/>
</dbReference>
<feature type="chain" id="PRO_5022003929" evidence="1">
    <location>
        <begin position="18"/>
        <end position="137"/>
    </location>
</feature>
<evidence type="ECO:0000313" key="2">
    <source>
        <dbReference type="EMBL" id="QDS71189.1"/>
    </source>
</evidence>
<proteinExistence type="predicted"/>
<reference evidence="2 3" key="1">
    <citation type="submission" date="2019-07" db="EMBL/GenBank/DDBJ databases">
        <title>Finished genome of Venturia effusa.</title>
        <authorList>
            <person name="Young C.A."/>
            <person name="Cox M.P."/>
            <person name="Ganley A.R.D."/>
            <person name="David W.J."/>
        </authorList>
    </citation>
    <scope>NUCLEOTIDE SEQUENCE [LARGE SCALE GENOMIC DNA]</scope>
    <source>
        <strain evidence="3">albino</strain>
    </source>
</reference>
<protein>
    <submittedName>
        <fullName evidence="2">Uncharacterized protein</fullName>
    </submittedName>
</protein>
<evidence type="ECO:0000256" key="1">
    <source>
        <dbReference type="SAM" id="SignalP"/>
    </source>
</evidence>